<sequence>MDSQLLTPVVFIIFNRPDTTKIVFEAIRQAKPQTLLVIADGPRPSHFSDVEKCEATRSIIEGVDWECNILKNYSDINLGCKQRVSSGLDWVFDSFESAIILEDDCLPDPTFFRFCSELLNQYADDERIMVISGNNFQFGRRRTENSYYFSAFTHCWGWATWRRAWQHYDIEMKLWPTVRDNGWLKDILHFKYAISYWEYIFQSVFDDLINSWAYRWLFTCWMQGGLTVIPNINLVSNIGFNNEATHTKRVNHIANIPTERMGFPLLHPQFLIRDTQSDNLTQKNIFRLSILKFIKIKIKKALNSITK</sequence>
<keyword evidence="2" id="KW-1185">Reference proteome</keyword>
<dbReference type="SUPFAM" id="SSF53448">
    <property type="entry name" value="Nucleotide-diphospho-sugar transferases"/>
    <property type="match status" value="1"/>
</dbReference>
<dbReference type="Proteomes" id="UP001152872">
    <property type="component" value="Unassembled WGS sequence"/>
</dbReference>
<dbReference type="InterPro" id="IPR029044">
    <property type="entry name" value="Nucleotide-diphossugar_trans"/>
</dbReference>
<organism evidence="1 2">
    <name type="scientific">Pseudanabaena catenata USMAC16</name>
    <dbReference type="NCBI Taxonomy" id="1855837"/>
    <lineage>
        <taxon>Bacteria</taxon>
        <taxon>Bacillati</taxon>
        <taxon>Cyanobacteriota</taxon>
        <taxon>Cyanophyceae</taxon>
        <taxon>Pseudanabaenales</taxon>
        <taxon>Pseudanabaenaceae</taxon>
        <taxon>Pseudanabaena</taxon>
    </lineage>
</organism>
<accession>A0A9X4RGH6</accession>
<evidence type="ECO:0000313" key="2">
    <source>
        <dbReference type="Proteomes" id="UP001152872"/>
    </source>
</evidence>
<proteinExistence type="predicted"/>
<dbReference type="Gene3D" id="3.90.550.10">
    <property type="entry name" value="Spore Coat Polysaccharide Biosynthesis Protein SpsA, Chain A"/>
    <property type="match status" value="1"/>
</dbReference>
<dbReference type="EMBL" id="VBTY01000012">
    <property type="protein sequence ID" value="MDG3493471.1"/>
    <property type="molecule type" value="Genomic_DNA"/>
</dbReference>
<evidence type="ECO:0000313" key="1">
    <source>
        <dbReference type="EMBL" id="MDG3493471.1"/>
    </source>
</evidence>
<protein>
    <submittedName>
        <fullName evidence="1">Glycosyltransferase family 2 protein</fullName>
    </submittedName>
</protein>
<comment type="caution">
    <text evidence="1">The sequence shown here is derived from an EMBL/GenBank/DDBJ whole genome shotgun (WGS) entry which is preliminary data.</text>
</comment>
<name>A0A9X4RGH6_9CYAN</name>
<dbReference type="RefSeq" id="WP_009625511.1">
    <property type="nucleotide sequence ID" value="NZ_VBTY01000012.1"/>
</dbReference>
<gene>
    <name evidence="1" type="ORF">FEV09_02765</name>
</gene>
<dbReference type="AlphaFoldDB" id="A0A9X4RGH6"/>
<reference evidence="1" key="1">
    <citation type="submission" date="2019-05" db="EMBL/GenBank/DDBJ databases">
        <title>Whole genome sequencing of Pseudanabaena catenata USMAC16.</title>
        <authorList>
            <person name="Khan Z."/>
            <person name="Omar W.M."/>
            <person name="Convey P."/>
            <person name="Merican F."/>
            <person name="Najimudin N."/>
        </authorList>
    </citation>
    <scope>NUCLEOTIDE SEQUENCE</scope>
    <source>
        <strain evidence="1">USMAC16</strain>
    </source>
</reference>